<organism evidence="3 4">
    <name type="scientific">Acanthocheilonema viteae</name>
    <name type="common">Filarial nematode worm</name>
    <name type="synonym">Dipetalonema viteae</name>
    <dbReference type="NCBI Taxonomy" id="6277"/>
    <lineage>
        <taxon>Eukaryota</taxon>
        <taxon>Metazoa</taxon>
        <taxon>Ecdysozoa</taxon>
        <taxon>Nematoda</taxon>
        <taxon>Chromadorea</taxon>
        <taxon>Rhabditida</taxon>
        <taxon>Spirurina</taxon>
        <taxon>Spiruromorpha</taxon>
        <taxon>Filarioidea</taxon>
        <taxon>Onchocercidae</taxon>
        <taxon>Acanthocheilonema</taxon>
    </lineage>
</organism>
<evidence type="ECO:0000259" key="2">
    <source>
        <dbReference type="Pfam" id="PF23003"/>
    </source>
</evidence>
<dbReference type="STRING" id="6277.A0A498SM64"/>
<sequence length="195" mass="21967">MLRICIFATLLYTIECVSLTRTSHNVTAWLTSSGNAPMIILQANQMIPSAINCQQNGKTYKEGESWYRGHLLYKCMKFGAYTILGCRTRKDRPMIIGETYIDDFIAHQCFEDNSKIYYRESPCGILGQPSCVVALFDHINQFGDYPSVTIFSIYIAGLPQGWKIVDSNGIPIPLNRLRAITSYPVNSIRLAPVVL</sequence>
<feature type="chain" id="PRO_5019806432" description="Abnormal cell migration protein 18-like fibronectin type I domain-containing protein" evidence="1">
    <location>
        <begin position="17"/>
        <end position="195"/>
    </location>
</feature>
<evidence type="ECO:0000313" key="4">
    <source>
        <dbReference type="Proteomes" id="UP000276991"/>
    </source>
</evidence>
<dbReference type="AlphaFoldDB" id="A0A498SM64"/>
<name>A0A498SM64_ACAVI</name>
<keyword evidence="4" id="KW-1185">Reference proteome</keyword>
<feature type="signal peptide" evidence="1">
    <location>
        <begin position="1"/>
        <end position="16"/>
    </location>
</feature>
<proteinExistence type="predicted"/>
<dbReference type="OrthoDB" id="5846929at2759"/>
<accession>A0A498SM64</accession>
<feature type="domain" description="Abnormal cell migration protein 18-like fibronectin type I" evidence="2">
    <location>
        <begin position="52"/>
        <end position="114"/>
    </location>
</feature>
<protein>
    <recommendedName>
        <fullName evidence="2">Abnormal cell migration protein 18-like fibronectin type I domain-containing protein</fullName>
    </recommendedName>
</protein>
<gene>
    <name evidence="3" type="ORF">NAV_LOCUS4623</name>
</gene>
<dbReference type="EMBL" id="UPTC01000709">
    <property type="protein sequence ID" value="VBB29832.1"/>
    <property type="molecule type" value="Genomic_DNA"/>
</dbReference>
<reference evidence="3 4" key="1">
    <citation type="submission" date="2018-08" db="EMBL/GenBank/DDBJ databases">
        <authorList>
            <person name="Laetsch R D."/>
            <person name="Stevens L."/>
            <person name="Kumar S."/>
            <person name="Blaxter L. M."/>
        </authorList>
    </citation>
    <scope>NUCLEOTIDE SEQUENCE [LARGE SCALE GENOMIC DNA]</scope>
</reference>
<keyword evidence="1" id="KW-0732">Signal</keyword>
<dbReference type="Pfam" id="PF23003">
    <property type="entry name" value="Fn1_2"/>
    <property type="match status" value="1"/>
</dbReference>
<dbReference type="InterPro" id="IPR055119">
    <property type="entry name" value="Mig18_Fn1"/>
</dbReference>
<evidence type="ECO:0000256" key="1">
    <source>
        <dbReference type="SAM" id="SignalP"/>
    </source>
</evidence>
<evidence type="ECO:0000313" key="3">
    <source>
        <dbReference type="EMBL" id="VBB29832.1"/>
    </source>
</evidence>
<dbReference type="Proteomes" id="UP000276991">
    <property type="component" value="Unassembled WGS sequence"/>
</dbReference>